<dbReference type="PANTHER" id="PTHR19957">
    <property type="entry name" value="SYNTAXIN"/>
    <property type="match status" value="1"/>
</dbReference>
<dbReference type="Gene3D" id="1.20.5.110">
    <property type="match status" value="1"/>
</dbReference>
<feature type="transmembrane region" description="Helical" evidence="3">
    <location>
        <begin position="208"/>
        <end position="229"/>
    </location>
</feature>
<reference evidence="5" key="1">
    <citation type="submission" date="2018-04" db="EMBL/GenBank/DDBJ databases">
        <authorList>
            <person name="Go L.Y."/>
            <person name="Mitchell J.A."/>
        </authorList>
    </citation>
    <scope>NUCLEOTIDE SEQUENCE</scope>
    <source>
        <tissue evidence="5">Whole organism</tissue>
    </source>
</reference>
<organism evidence="5">
    <name type="scientific">Culicoides sonorensis</name>
    <name type="common">Biting midge</name>
    <dbReference type="NCBI Taxonomy" id="179676"/>
    <lineage>
        <taxon>Eukaryota</taxon>
        <taxon>Metazoa</taxon>
        <taxon>Ecdysozoa</taxon>
        <taxon>Arthropoda</taxon>
        <taxon>Hexapoda</taxon>
        <taxon>Insecta</taxon>
        <taxon>Pterygota</taxon>
        <taxon>Neoptera</taxon>
        <taxon>Endopterygota</taxon>
        <taxon>Diptera</taxon>
        <taxon>Nematocera</taxon>
        <taxon>Chironomoidea</taxon>
        <taxon>Ceratopogonidae</taxon>
        <taxon>Ceratopogoninae</taxon>
        <taxon>Culicoides</taxon>
        <taxon>Monoculicoides</taxon>
    </lineage>
</organism>
<evidence type="ECO:0000259" key="4">
    <source>
        <dbReference type="PROSITE" id="PS50192"/>
    </source>
</evidence>
<dbReference type="SUPFAM" id="SSF47661">
    <property type="entry name" value="t-snare proteins"/>
    <property type="match status" value="1"/>
</dbReference>
<feature type="domain" description="T-SNARE coiled-coil homology" evidence="4">
    <location>
        <begin position="149"/>
        <end position="202"/>
    </location>
</feature>
<name>A0A336KHG6_CULSO</name>
<evidence type="ECO:0000313" key="5">
    <source>
        <dbReference type="EMBL" id="SSX00580.1"/>
    </source>
</evidence>
<protein>
    <submittedName>
        <fullName evidence="5">CSON003117 protein</fullName>
    </submittedName>
</protein>
<proteinExistence type="inferred from homology"/>
<dbReference type="PROSITE" id="PS50192">
    <property type="entry name" value="T_SNARE"/>
    <property type="match status" value="1"/>
</dbReference>
<reference evidence="6" key="2">
    <citation type="submission" date="2018-07" db="EMBL/GenBank/DDBJ databases">
        <authorList>
            <person name="Quirk P.G."/>
            <person name="Krulwich T.A."/>
        </authorList>
    </citation>
    <scope>NUCLEOTIDE SEQUENCE</scope>
</reference>
<dbReference type="GO" id="GO:0012505">
    <property type="term" value="C:endomembrane system"/>
    <property type="evidence" value="ECO:0007669"/>
    <property type="project" value="TreeGrafter"/>
</dbReference>
<dbReference type="AlphaFoldDB" id="A0A336KHG6"/>
<evidence type="ECO:0000256" key="2">
    <source>
        <dbReference type="SAM" id="Coils"/>
    </source>
</evidence>
<dbReference type="GO" id="GO:0048278">
    <property type="term" value="P:vesicle docking"/>
    <property type="evidence" value="ECO:0007669"/>
    <property type="project" value="TreeGrafter"/>
</dbReference>
<dbReference type="SUPFAM" id="SSF58038">
    <property type="entry name" value="SNARE fusion complex"/>
    <property type="match status" value="1"/>
</dbReference>
<dbReference type="PANTHER" id="PTHR19957:SF139">
    <property type="entry name" value="SYNTAXIN-17"/>
    <property type="match status" value="1"/>
</dbReference>
<feature type="transmembrane region" description="Helical" evidence="3">
    <location>
        <begin position="235"/>
        <end position="253"/>
    </location>
</feature>
<dbReference type="GO" id="GO:0005886">
    <property type="term" value="C:plasma membrane"/>
    <property type="evidence" value="ECO:0007669"/>
    <property type="project" value="TreeGrafter"/>
</dbReference>
<accession>A0A336KHG6</accession>
<feature type="coiled-coil region" evidence="2">
    <location>
        <begin position="5"/>
        <end position="39"/>
    </location>
</feature>
<dbReference type="InterPro" id="IPR059001">
    <property type="entry name" value="STX17_N"/>
</dbReference>
<dbReference type="InterPro" id="IPR000727">
    <property type="entry name" value="T_SNARE_dom"/>
</dbReference>
<evidence type="ECO:0000256" key="3">
    <source>
        <dbReference type="SAM" id="Phobius"/>
    </source>
</evidence>
<dbReference type="VEuPathDB" id="VectorBase:CSON003117"/>
<keyword evidence="3" id="KW-0812">Transmembrane</keyword>
<gene>
    <name evidence="5" type="primary">CSON003117</name>
</gene>
<evidence type="ECO:0000313" key="6">
    <source>
        <dbReference type="EMBL" id="SSX20960.1"/>
    </source>
</evidence>
<dbReference type="GO" id="GO:0005484">
    <property type="term" value="F:SNAP receptor activity"/>
    <property type="evidence" value="ECO:0007669"/>
    <property type="project" value="TreeGrafter"/>
</dbReference>
<dbReference type="GO" id="GO:0006886">
    <property type="term" value="P:intracellular protein transport"/>
    <property type="evidence" value="ECO:0007669"/>
    <property type="project" value="TreeGrafter"/>
</dbReference>
<dbReference type="GO" id="GO:0031201">
    <property type="term" value="C:SNARE complex"/>
    <property type="evidence" value="ECO:0007669"/>
    <property type="project" value="TreeGrafter"/>
</dbReference>
<dbReference type="GO" id="GO:0006906">
    <property type="term" value="P:vesicle fusion"/>
    <property type="evidence" value="ECO:0007669"/>
    <property type="project" value="TreeGrafter"/>
</dbReference>
<dbReference type="OMA" id="YPVMGAL"/>
<dbReference type="GO" id="GO:0000149">
    <property type="term" value="F:SNARE binding"/>
    <property type="evidence" value="ECO:0007669"/>
    <property type="project" value="TreeGrafter"/>
</dbReference>
<comment type="similarity">
    <text evidence="1">Belongs to the syntaxin family.</text>
</comment>
<dbReference type="Pfam" id="PF26585">
    <property type="entry name" value="STX17_N"/>
    <property type="match status" value="1"/>
</dbReference>
<dbReference type="GO" id="GO:0000421">
    <property type="term" value="C:autophagosome membrane"/>
    <property type="evidence" value="ECO:0007669"/>
    <property type="project" value="TreeGrafter"/>
</dbReference>
<keyword evidence="3" id="KW-1133">Transmembrane helix</keyword>
<keyword evidence="3" id="KW-0472">Membrane</keyword>
<dbReference type="EMBL" id="UFQT01000154">
    <property type="protein sequence ID" value="SSX20960.1"/>
    <property type="molecule type" value="Genomic_DNA"/>
</dbReference>
<evidence type="ECO:0000256" key="1">
    <source>
        <dbReference type="ARBA" id="ARBA00009063"/>
    </source>
</evidence>
<sequence length="278" mass="31256">MALSIKHAEIAIETFKNQVQKQLKQLKEHKLNIKKFLQKNDYDSIKREEVGAIRSIKNIKNTILDIQQLRSRIKDDDLEQFDQRISSNKDEALREIKSFLDMELRPPPKTYSHPEVPDLEDEFEDIPPIQTYFELDEYQLKARASLLHDMENIENELAGLFEVFKQVHHMVHDQAEPVERISNNVTETEISVQEGTAHLRTALKYQKAAYPLVGAVIGTCIAGPLGLIAGMKTGASLMAAGGLASLTGGFLGFSGGKILKKETIIEGTIPEPQVHTQN</sequence>
<dbReference type="GO" id="GO:0006887">
    <property type="term" value="P:exocytosis"/>
    <property type="evidence" value="ECO:0007669"/>
    <property type="project" value="TreeGrafter"/>
</dbReference>
<keyword evidence="2" id="KW-0175">Coiled coil</keyword>
<dbReference type="EMBL" id="UFQS01000154">
    <property type="protein sequence ID" value="SSX00580.1"/>
    <property type="molecule type" value="Genomic_DNA"/>
</dbReference>
<dbReference type="InterPro" id="IPR045242">
    <property type="entry name" value="Syntaxin"/>
</dbReference>
<dbReference type="InterPro" id="IPR010989">
    <property type="entry name" value="SNARE"/>
</dbReference>